<reference evidence="2 3" key="1">
    <citation type="submission" date="2020-08" db="EMBL/GenBank/DDBJ databases">
        <title>Genomic Encyclopedia of Type Strains, Phase IV (KMG-IV): sequencing the most valuable type-strain genomes for metagenomic binning, comparative biology and taxonomic classification.</title>
        <authorList>
            <person name="Goeker M."/>
        </authorList>
    </citation>
    <scope>NUCLEOTIDE SEQUENCE [LARGE SCALE GENOMIC DNA]</scope>
    <source>
        <strain evidence="2 3">DSM 40141</strain>
    </source>
</reference>
<keyword evidence="1" id="KW-0472">Membrane</keyword>
<organism evidence="2 3">
    <name type="scientific">Streptomyces candidus</name>
    <dbReference type="NCBI Taxonomy" id="67283"/>
    <lineage>
        <taxon>Bacteria</taxon>
        <taxon>Bacillati</taxon>
        <taxon>Actinomycetota</taxon>
        <taxon>Actinomycetes</taxon>
        <taxon>Kitasatosporales</taxon>
        <taxon>Streptomycetaceae</taxon>
        <taxon>Streptomyces</taxon>
    </lineage>
</organism>
<dbReference type="EMBL" id="JACHEM010000015">
    <property type="protein sequence ID" value="MBB6438851.1"/>
    <property type="molecule type" value="Genomic_DNA"/>
</dbReference>
<dbReference type="AlphaFoldDB" id="A0A7X0HJN7"/>
<evidence type="ECO:0000313" key="2">
    <source>
        <dbReference type="EMBL" id="MBB6438851.1"/>
    </source>
</evidence>
<sequence length="73" mass="7806">MLIRADVRAGRTGGSASDFSVRLRRARQALTQLPPAACLVIAFSASAVSSGVMICATRFPPKGRRDTAFRRKG</sequence>
<gene>
    <name evidence="2" type="ORF">HNQ79_005363</name>
</gene>
<keyword evidence="1" id="KW-1133">Transmembrane helix</keyword>
<accession>A0A7X0HJN7</accession>
<proteinExistence type="predicted"/>
<keyword evidence="1" id="KW-0812">Transmembrane</keyword>
<comment type="caution">
    <text evidence="2">The sequence shown here is derived from an EMBL/GenBank/DDBJ whole genome shotgun (WGS) entry which is preliminary data.</text>
</comment>
<evidence type="ECO:0000256" key="1">
    <source>
        <dbReference type="SAM" id="Phobius"/>
    </source>
</evidence>
<dbReference type="Proteomes" id="UP000540423">
    <property type="component" value="Unassembled WGS sequence"/>
</dbReference>
<feature type="transmembrane region" description="Helical" evidence="1">
    <location>
        <begin position="33"/>
        <end position="56"/>
    </location>
</feature>
<keyword evidence="3" id="KW-1185">Reference proteome</keyword>
<protein>
    <submittedName>
        <fullName evidence="2">Uncharacterized protein</fullName>
    </submittedName>
</protein>
<name>A0A7X0HJN7_9ACTN</name>
<dbReference type="RefSeq" id="WP_185035301.1">
    <property type="nucleotide sequence ID" value="NZ_BNBN01000012.1"/>
</dbReference>
<evidence type="ECO:0000313" key="3">
    <source>
        <dbReference type="Proteomes" id="UP000540423"/>
    </source>
</evidence>